<sequence length="33" mass="4107">MTRSDWLLYPMIKADLKYQSRFLSEQVYYLLSF</sequence>
<gene>
    <name evidence="1" type="ORF">BDD43_3922</name>
</gene>
<reference evidence="1 2" key="1">
    <citation type="submission" date="2018-10" db="EMBL/GenBank/DDBJ databases">
        <title>Genomic Encyclopedia of Archaeal and Bacterial Type Strains, Phase II (KMG-II): from individual species to whole genera.</title>
        <authorList>
            <person name="Goeker M."/>
        </authorList>
    </citation>
    <scope>NUCLEOTIDE SEQUENCE [LARGE SCALE GENOMIC DNA]</scope>
    <source>
        <strain evidence="1 2">DSM 18602</strain>
    </source>
</reference>
<protein>
    <submittedName>
        <fullName evidence="1">Uncharacterized protein</fullName>
    </submittedName>
</protein>
<keyword evidence="2" id="KW-1185">Reference proteome</keyword>
<evidence type="ECO:0000313" key="2">
    <source>
        <dbReference type="Proteomes" id="UP000268007"/>
    </source>
</evidence>
<dbReference type="AlphaFoldDB" id="A0A495J5L0"/>
<evidence type="ECO:0000313" key="1">
    <source>
        <dbReference type="EMBL" id="RKR83708.1"/>
    </source>
</evidence>
<accession>A0A495J5L0</accession>
<dbReference type="Proteomes" id="UP000268007">
    <property type="component" value="Unassembled WGS sequence"/>
</dbReference>
<dbReference type="EMBL" id="RBKU01000001">
    <property type="protein sequence ID" value="RKR83708.1"/>
    <property type="molecule type" value="Genomic_DNA"/>
</dbReference>
<organism evidence="1 2">
    <name type="scientific">Mucilaginibacter gracilis</name>
    <dbReference type="NCBI Taxonomy" id="423350"/>
    <lineage>
        <taxon>Bacteria</taxon>
        <taxon>Pseudomonadati</taxon>
        <taxon>Bacteroidota</taxon>
        <taxon>Sphingobacteriia</taxon>
        <taxon>Sphingobacteriales</taxon>
        <taxon>Sphingobacteriaceae</taxon>
        <taxon>Mucilaginibacter</taxon>
    </lineage>
</organism>
<name>A0A495J5L0_9SPHI</name>
<proteinExistence type="predicted"/>
<comment type="caution">
    <text evidence="1">The sequence shown here is derived from an EMBL/GenBank/DDBJ whole genome shotgun (WGS) entry which is preliminary data.</text>
</comment>